<dbReference type="Pfam" id="PF00356">
    <property type="entry name" value="LacI"/>
    <property type="match status" value="1"/>
</dbReference>
<dbReference type="RefSeq" id="WP_100389343.1">
    <property type="nucleotide sequence ID" value="NZ_BMZU01000002.1"/>
</dbReference>
<proteinExistence type="predicted"/>
<dbReference type="InterPro" id="IPR000843">
    <property type="entry name" value="HTH_LacI"/>
</dbReference>
<feature type="compositionally biased region" description="Basic and acidic residues" evidence="4">
    <location>
        <begin position="334"/>
        <end position="345"/>
    </location>
</feature>
<dbReference type="Pfam" id="PF13377">
    <property type="entry name" value="Peripla_BP_3"/>
    <property type="match status" value="1"/>
</dbReference>
<evidence type="ECO:0000256" key="4">
    <source>
        <dbReference type="SAM" id="MobiDB-lite"/>
    </source>
</evidence>
<accession>A0A2M9D285</accession>
<comment type="caution">
    <text evidence="6">The sequence shown here is derived from an EMBL/GenBank/DDBJ whole genome shotgun (WGS) entry which is preliminary data.</text>
</comment>
<reference evidence="6 7" key="1">
    <citation type="submission" date="2017-11" db="EMBL/GenBank/DDBJ databases">
        <title>Genomic Encyclopedia of Archaeal and Bacterial Type Strains, Phase II (KMG-II): From Individual Species to Whole Genera.</title>
        <authorList>
            <person name="Goeker M."/>
        </authorList>
    </citation>
    <scope>NUCLEOTIDE SEQUENCE [LARGE SCALE GENOMIC DNA]</scope>
    <source>
        <strain evidence="6 7">DSM 16400</strain>
    </source>
</reference>
<protein>
    <submittedName>
        <fullName evidence="6">LacI family transcriptional regulator</fullName>
    </submittedName>
</protein>
<sequence>MSTARGRRRSTIHDVARHAGVSITTVSHSLNGKGVVAKATRQRVIEVAAELGYSADAIARGLRSNRLGLLGLVIRPLDTLGSYQPEGVDYFLRFAGAAAVEALDCGYGLVLMRDPTAGNAPGIALAADGFIISDPLAGDPVIDLLTRNAIPLVAVGRDVERPDFTAWLGGGTLRNVDSVIAHLHERGAKRIALVTGTDDNSWNADSENSYREWAAENDQSPIVYNQDERLGEEGGREIADQLLASDAPLPDAIYCLTGRHAAGIQAGLQAAGCRIPDDVMIVAGSDSEQTRNSTPPITSVDLAPEATAKAAVAYLVALLEAAEDDQPAPPEIEYDIRDRASTRRG</sequence>
<dbReference type="InterPro" id="IPR010982">
    <property type="entry name" value="Lambda_DNA-bd_dom_sf"/>
</dbReference>
<organism evidence="6 7">
    <name type="scientific">Salinibacterium amurskyense</name>
    <dbReference type="NCBI Taxonomy" id="205941"/>
    <lineage>
        <taxon>Bacteria</taxon>
        <taxon>Bacillati</taxon>
        <taxon>Actinomycetota</taxon>
        <taxon>Actinomycetes</taxon>
        <taxon>Micrococcales</taxon>
        <taxon>Microbacteriaceae</taxon>
        <taxon>Salinibacterium</taxon>
    </lineage>
</organism>
<dbReference type="SUPFAM" id="SSF47413">
    <property type="entry name" value="lambda repressor-like DNA-binding domains"/>
    <property type="match status" value="1"/>
</dbReference>
<keyword evidence="3" id="KW-0804">Transcription</keyword>
<dbReference type="InterPro" id="IPR028082">
    <property type="entry name" value="Peripla_BP_I"/>
</dbReference>
<evidence type="ECO:0000313" key="6">
    <source>
        <dbReference type="EMBL" id="PJJ78286.1"/>
    </source>
</evidence>
<dbReference type="OrthoDB" id="252678at2"/>
<dbReference type="SMART" id="SM00354">
    <property type="entry name" value="HTH_LACI"/>
    <property type="match status" value="1"/>
</dbReference>
<dbReference type="GO" id="GO:0003700">
    <property type="term" value="F:DNA-binding transcription factor activity"/>
    <property type="evidence" value="ECO:0007669"/>
    <property type="project" value="TreeGrafter"/>
</dbReference>
<keyword evidence="7" id="KW-1185">Reference proteome</keyword>
<dbReference type="SUPFAM" id="SSF53822">
    <property type="entry name" value="Periplasmic binding protein-like I"/>
    <property type="match status" value="1"/>
</dbReference>
<dbReference type="EMBL" id="PGFH01000002">
    <property type="protein sequence ID" value="PJJ78286.1"/>
    <property type="molecule type" value="Genomic_DNA"/>
</dbReference>
<feature type="region of interest" description="Disordered" evidence="4">
    <location>
        <begin position="325"/>
        <end position="345"/>
    </location>
</feature>
<keyword evidence="2" id="KW-0238">DNA-binding</keyword>
<name>A0A2M9D285_9MICO</name>
<dbReference type="InterPro" id="IPR046335">
    <property type="entry name" value="LacI/GalR-like_sensor"/>
</dbReference>
<dbReference type="Gene3D" id="1.10.260.40">
    <property type="entry name" value="lambda repressor-like DNA-binding domains"/>
    <property type="match status" value="1"/>
</dbReference>
<dbReference type="PANTHER" id="PTHR30146">
    <property type="entry name" value="LACI-RELATED TRANSCRIPTIONAL REPRESSOR"/>
    <property type="match status" value="1"/>
</dbReference>
<dbReference type="PANTHER" id="PTHR30146:SF153">
    <property type="entry name" value="LACTOSE OPERON REPRESSOR"/>
    <property type="match status" value="1"/>
</dbReference>
<dbReference type="AlphaFoldDB" id="A0A2M9D285"/>
<keyword evidence="1" id="KW-0805">Transcription regulation</keyword>
<gene>
    <name evidence="6" type="ORF">CLV85_1852</name>
</gene>
<feature type="domain" description="HTH lacI-type" evidence="5">
    <location>
        <begin position="10"/>
        <end position="64"/>
    </location>
</feature>
<evidence type="ECO:0000313" key="7">
    <source>
        <dbReference type="Proteomes" id="UP000231742"/>
    </source>
</evidence>
<dbReference type="Gene3D" id="3.40.50.2300">
    <property type="match status" value="2"/>
</dbReference>
<dbReference type="GO" id="GO:0000976">
    <property type="term" value="F:transcription cis-regulatory region binding"/>
    <property type="evidence" value="ECO:0007669"/>
    <property type="project" value="TreeGrafter"/>
</dbReference>
<evidence type="ECO:0000259" key="5">
    <source>
        <dbReference type="PROSITE" id="PS50932"/>
    </source>
</evidence>
<evidence type="ECO:0000256" key="2">
    <source>
        <dbReference type="ARBA" id="ARBA00023125"/>
    </source>
</evidence>
<evidence type="ECO:0000256" key="3">
    <source>
        <dbReference type="ARBA" id="ARBA00023163"/>
    </source>
</evidence>
<dbReference type="PROSITE" id="PS50932">
    <property type="entry name" value="HTH_LACI_2"/>
    <property type="match status" value="1"/>
</dbReference>
<dbReference type="CDD" id="cd01392">
    <property type="entry name" value="HTH_LacI"/>
    <property type="match status" value="1"/>
</dbReference>
<dbReference type="Proteomes" id="UP000231742">
    <property type="component" value="Unassembled WGS sequence"/>
</dbReference>
<evidence type="ECO:0000256" key="1">
    <source>
        <dbReference type="ARBA" id="ARBA00023015"/>
    </source>
</evidence>